<evidence type="ECO:0000313" key="7">
    <source>
        <dbReference type="Proteomes" id="UP001499979"/>
    </source>
</evidence>
<dbReference type="Proteomes" id="UP001499979">
    <property type="component" value="Unassembled WGS sequence"/>
</dbReference>
<dbReference type="Gene3D" id="1.10.10.10">
    <property type="entry name" value="Winged helix-like DNA-binding domain superfamily/Winged helix DNA-binding domain"/>
    <property type="match status" value="1"/>
</dbReference>
<dbReference type="EMBL" id="BAAAJE010000015">
    <property type="protein sequence ID" value="GAA1148662.1"/>
    <property type="molecule type" value="Genomic_DNA"/>
</dbReference>
<evidence type="ECO:0000313" key="6">
    <source>
        <dbReference type="EMBL" id="GAA1148662.1"/>
    </source>
</evidence>
<dbReference type="InterPro" id="IPR016032">
    <property type="entry name" value="Sig_transdc_resp-reg_C-effctor"/>
</dbReference>
<name>A0ABN1UF25_9ACTN</name>
<keyword evidence="2" id="KW-0238">DNA-binding</keyword>
<protein>
    <recommendedName>
        <fullName evidence="5">HTH luxR-type domain-containing protein</fullName>
    </recommendedName>
</protein>
<evidence type="ECO:0000256" key="4">
    <source>
        <dbReference type="SAM" id="MobiDB-lite"/>
    </source>
</evidence>
<feature type="domain" description="HTH luxR-type" evidence="5">
    <location>
        <begin position="207"/>
        <end position="272"/>
    </location>
</feature>
<dbReference type="SUPFAM" id="SSF46894">
    <property type="entry name" value="C-terminal effector domain of the bipartite response regulators"/>
    <property type="match status" value="1"/>
</dbReference>
<dbReference type="InterPro" id="IPR036388">
    <property type="entry name" value="WH-like_DNA-bd_sf"/>
</dbReference>
<keyword evidence="3" id="KW-0804">Transcription</keyword>
<evidence type="ECO:0000256" key="3">
    <source>
        <dbReference type="ARBA" id="ARBA00023163"/>
    </source>
</evidence>
<keyword evidence="1" id="KW-0805">Transcription regulation</keyword>
<dbReference type="PANTHER" id="PTHR44688:SF16">
    <property type="entry name" value="DNA-BINDING TRANSCRIPTIONAL ACTIVATOR DEVR_DOSR"/>
    <property type="match status" value="1"/>
</dbReference>
<accession>A0ABN1UF25</accession>
<feature type="region of interest" description="Disordered" evidence="4">
    <location>
        <begin position="179"/>
        <end position="209"/>
    </location>
</feature>
<reference evidence="6 7" key="1">
    <citation type="journal article" date="2019" name="Int. J. Syst. Evol. Microbiol.">
        <title>The Global Catalogue of Microorganisms (GCM) 10K type strain sequencing project: providing services to taxonomists for standard genome sequencing and annotation.</title>
        <authorList>
            <consortium name="The Broad Institute Genomics Platform"/>
            <consortium name="The Broad Institute Genome Sequencing Center for Infectious Disease"/>
            <person name="Wu L."/>
            <person name="Ma J."/>
        </authorList>
    </citation>
    <scope>NUCLEOTIDE SEQUENCE [LARGE SCALE GENOMIC DNA]</scope>
    <source>
        <strain evidence="6 7">JCM 11813</strain>
    </source>
</reference>
<dbReference type="RefSeq" id="WP_343908312.1">
    <property type="nucleotide sequence ID" value="NZ_BAAAJE010000015.1"/>
</dbReference>
<dbReference type="CDD" id="cd06170">
    <property type="entry name" value="LuxR_C_like"/>
    <property type="match status" value="1"/>
</dbReference>
<organism evidence="6 7">
    <name type="scientific">Nocardioides aquiterrae</name>
    <dbReference type="NCBI Taxonomy" id="203799"/>
    <lineage>
        <taxon>Bacteria</taxon>
        <taxon>Bacillati</taxon>
        <taxon>Actinomycetota</taxon>
        <taxon>Actinomycetes</taxon>
        <taxon>Propionibacteriales</taxon>
        <taxon>Nocardioidaceae</taxon>
        <taxon>Nocardioides</taxon>
    </lineage>
</organism>
<keyword evidence="7" id="KW-1185">Reference proteome</keyword>
<dbReference type="InterPro" id="IPR025847">
    <property type="entry name" value="MEDS_domain"/>
</dbReference>
<dbReference type="PRINTS" id="PR00038">
    <property type="entry name" value="HTHLUXR"/>
</dbReference>
<evidence type="ECO:0000259" key="5">
    <source>
        <dbReference type="PROSITE" id="PS50043"/>
    </source>
</evidence>
<dbReference type="Pfam" id="PF14417">
    <property type="entry name" value="MEDS"/>
    <property type="match status" value="1"/>
</dbReference>
<evidence type="ECO:0000256" key="2">
    <source>
        <dbReference type="ARBA" id="ARBA00023125"/>
    </source>
</evidence>
<dbReference type="PROSITE" id="PS50043">
    <property type="entry name" value="HTH_LUXR_2"/>
    <property type="match status" value="1"/>
</dbReference>
<dbReference type="Pfam" id="PF00196">
    <property type="entry name" value="GerE"/>
    <property type="match status" value="1"/>
</dbReference>
<evidence type="ECO:0000256" key="1">
    <source>
        <dbReference type="ARBA" id="ARBA00023015"/>
    </source>
</evidence>
<dbReference type="InterPro" id="IPR000792">
    <property type="entry name" value="Tscrpt_reg_LuxR_C"/>
</dbReference>
<gene>
    <name evidence="6" type="ORF">GCM10009606_29180</name>
</gene>
<comment type="caution">
    <text evidence="6">The sequence shown here is derived from an EMBL/GenBank/DDBJ whole genome shotgun (WGS) entry which is preliminary data.</text>
</comment>
<feature type="compositionally biased region" description="Low complexity" evidence="4">
    <location>
        <begin position="187"/>
        <end position="207"/>
    </location>
</feature>
<dbReference type="SMART" id="SM00421">
    <property type="entry name" value="HTH_LUXR"/>
    <property type="match status" value="1"/>
</dbReference>
<dbReference type="PANTHER" id="PTHR44688">
    <property type="entry name" value="DNA-BINDING TRANSCRIPTIONAL ACTIVATOR DEVR_DOSR"/>
    <property type="match status" value="1"/>
</dbReference>
<proteinExistence type="predicted"/>
<sequence>MVAGTHLAALCSTPGERNRLELAFRQEGLWRGDGYLCLADHREPARVPRPRASPWISRARSGSDVRLASDACLHAGLFSADRMTDVLVESAGRAVEAGCLRLRVLVEMGWLHQPPGTANDLGRYESAVDRVVSREPAVVLCVYDLHCLDVQMMTTVLTTHQTVFLDGTVLVNPHYRAGTGSRAATESGGARPSPAGARSRRTASSPADGRWDSLTRSELRIVAYVVAGLTNREMAAALVVSRHTVDAHLKHIFVKLDIHTRVELTVLALQQPVD</sequence>